<keyword evidence="2" id="KW-0805">Transcription regulation</keyword>
<dbReference type="PANTHER" id="PTHR15405">
    <property type="entry name" value="PROLINE-RICH NUCLEAR RECEPTOR COACTIVATOR"/>
    <property type="match status" value="1"/>
</dbReference>
<dbReference type="Proteomes" id="UP000625711">
    <property type="component" value="Unassembled WGS sequence"/>
</dbReference>
<dbReference type="AlphaFoldDB" id="A0A834M6Q0"/>
<evidence type="ECO:0000256" key="4">
    <source>
        <dbReference type="ARBA" id="ARBA00023163"/>
    </source>
</evidence>
<evidence type="ECO:0008006" key="9">
    <source>
        <dbReference type="Google" id="ProtNLM"/>
    </source>
</evidence>
<dbReference type="InterPro" id="IPR028322">
    <property type="entry name" value="PNRC-like_rgn"/>
</dbReference>
<comment type="subcellular location">
    <subcellularLocation>
        <location evidence="1">Nucleus</location>
    </subcellularLocation>
</comment>
<organism evidence="7 8">
    <name type="scientific">Rhynchophorus ferrugineus</name>
    <name type="common">Red palm weevil</name>
    <name type="synonym">Curculio ferrugineus</name>
    <dbReference type="NCBI Taxonomy" id="354439"/>
    <lineage>
        <taxon>Eukaryota</taxon>
        <taxon>Metazoa</taxon>
        <taxon>Ecdysozoa</taxon>
        <taxon>Arthropoda</taxon>
        <taxon>Hexapoda</taxon>
        <taxon>Insecta</taxon>
        <taxon>Pterygota</taxon>
        <taxon>Neoptera</taxon>
        <taxon>Endopterygota</taxon>
        <taxon>Coleoptera</taxon>
        <taxon>Polyphaga</taxon>
        <taxon>Cucujiformia</taxon>
        <taxon>Curculionidae</taxon>
        <taxon>Dryophthorinae</taxon>
        <taxon>Rhynchophorus</taxon>
    </lineage>
</organism>
<evidence type="ECO:0000256" key="3">
    <source>
        <dbReference type="ARBA" id="ARBA00023159"/>
    </source>
</evidence>
<keyword evidence="8" id="KW-1185">Reference proteome</keyword>
<evidence type="ECO:0000256" key="1">
    <source>
        <dbReference type="ARBA" id="ARBA00004123"/>
    </source>
</evidence>
<reference evidence="7" key="1">
    <citation type="submission" date="2020-08" db="EMBL/GenBank/DDBJ databases">
        <title>Genome sequencing and assembly of the red palm weevil Rhynchophorus ferrugineus.</title>
        <authorList>
            <person name="Dias G.B."/>
            <person name="Bergman C.M."/>
            <person name="Manee M."/>
        </authorList>
    </citation>
    <scope>NUCLEOTIDE SEQUENCE</scope>
    <source>
        <strain evidence="7">AA-2017</strain>
        <tissue evidence="7">Whole larva</tissue>
    </source>
</reference>
<keyword evidence="3" id="KW-0010">Activator</keyword>
<dbReference type="InterPro" id="IPR026780">
    <property type="entry name" value="PNRC1/2"/>
</dbReference>
<gene>
    <name evidence="7" type="ORF">GWI33_013375</name>
</gene>
<dbReference type="OrthoDB" id="6688745at2759"/>
<proteinExistence type="predicted"/>
<evidence type="ECO:0000256" key="5">
    <source>
        <dbReference type="ARBA" id="ARBA00023242"/>
    </source>
</evidence>
<feature type="compositionally biased region" description="Polar residues" evidence="6">
    <location>
        <begin position="29"/>
        <end position="42"/>
    </location>
</feature>
<dbReference type="EMBL" id="JAACXV010013209">
    <property type="protein sequence ID" value="KAF7273941.1"/>
    <property type="molecule type" value="Genomic_DNA"/>
</dbReference>
<name>A0A834M6Q0_RHYFE</name>
<feature type="region of interest" description="Disordered" evidence="6">
    <location>
        <begin position="1"/>
        <end position="56"/>
    </location>
</feature>
<protein>
    <recommendedName>
        <fullName evidence="9">Proline-rich nuclear receptor coactivator 2</fullName>
    </recommendedName>
</protein>
<sequence>MAMTKRSDIGGKIVSQAKAKATKYPSKPTPQDSPVHNKSPRQSPVRGTESSRRSPLGVLAGHYAGCKFTEPPSASAVPLPPLHWMQAKKSVMLPFNAATSVPSAMNQHLDFTQQLKLLLKVQA</sequence>
<dbReference type="GO" id="GO:0005634">
    <property type="term" value="C:nucleus"/>
    <property type="evidence" value="ECO:0007669"/>
    <property type="project" value="UniProtKB-SubCell"/>
</dbReference>
<dbReference type="GO" id="GO:0016071">
    <property type="term" value="P:mRNA metabolic process"/>
    <property type="evidence" value="ECO:0007669"/>
    <property type="project" value="UniProtKB-ARBA"/>
</dbReference>
<keyword evidence="5" id="KW-0539">Nucleus</keyword>
<evidence type="ECO:0000313" key="7">
    <source>
        <dbReference type="EMBL" id="KAF7273941.1"/>
    </source>
</evidence>
<accession>A0A834M6Q0</accession>
<keyword evidence="4" id="KW-0804">Transcription</keyword>
<evidence type="ECO:0000256" key="6">
    <source>
        <dbReference type="SAM" id="MobiDB-lite"/>
    </source>
</evidence>
<comment type="caution">
    <text evidence="7">The sequence shown here is derived from an EMBL/GenBank/DDBJ whole genome shotgun (WGS) entry which is preliminary data.</text>
</comment>
<evidence type="ECO:0000256" key="2">
    <source>
        <dbReference type="ARBA" id="ARBA00023015"/>
    </source>
</evidence>
<dbReference type="Pfam" id="PF15365">
    <property type="entry name" value="PNRC"/>
    <property type="match status" value="1"/>
</dbReference>
<evidence type="ECO:0000313" key="8">
    <source>
        <dbReference type="Proteomes" id="UP000625711"/>
    </source>
</evidence>